<accession>A0ABW0LNT4</accession>
<organism evidence="4 5">
    <name type="scientific">Cohnella suwonensis</name>
    <dbReference type="NCBI Taxonomy" id="696072"/>
    <lineage>
        <taxon>Bacteria</taxon>
        <taxon>Bacillati</taxon>
        <taxon>Bacillota</taxon>
        <taxon>Bacilli</taxon>
        <taxon>Bacillales</taxon>
        <taxon>Paenibacillaceae</taxon>
        <taxon>Cohnella</taxon>
    </lineage>
</organism>
<evidence type="ECO:0000313" key="4">
    <source>
        <dbReference type="EMBL" id="MFC5467374.1"/>
    </source>
</evidence>
<dbReference type="RefSeq" id="WP_209747336.1">
    <property type="nucleotide sequence ID" value="NZ_JBHSMH010000004.1"/>
</dbReference>
<protein>
    <submittedName>
        <fullName evidence="4">Beta-galactosidase</fullName>
        <ecNumber evidence="4">3.2.1.23</ecNumber>
    </submittedName>
</protein>
<dbReference type="InterPro" id="IPR013529">
    <property type="entry name" value="Glyco_hydro_42_N"/>
</dbReference>
<gene>
    <name evidence="4" type="ORF">ACFPPD_01505</name>
</gene>
<dbReference type="EMBL" id="JBHSMH010000004">
    <property type="protein sequence ID" value="MFC5467374.1"/>
    <property type="molecule type" value="Genomic_DNA"/>
</dbReference>
<dbReference type="SUPFAM" id="SSF51445">
    <property type="entry name" value="(Trans)glycosidases"/>
    <property type="match status" value="1"/>
</dbReference>
<proteinExistence type="predicted"/>
<evidence type="ECO:0000256" key="2">
    <source>
        <dbReference type="ARBA" id="ARBA00023295"/>
    </source>
</evidence>
<comment type="caution">
    <text evidence="4">The sequence shown here is derived from an EMBL/GenBank/DDBJ whole genome shotgun (WGS) entry which is preliminary data.</text>
</comment>
<evidence type="ECO:0000313" key="5">
    <source>
        <dbReference type="Proteomes" id="UP001596105"/>
    </source>
</evidence>
<keyword evidence="5" id="KW-1185">Reference proteome</keyword>
<keyword evidence="2 4" id="KW-0326">Glycosidase</keyword>
<evidence type="ECO:0000259" key="3">
    <source>
        <dbReference type="Pfam" id="PF02449"/>
    </source>
</evidence>
<feature type="domain" description="Glycoside hydrolase family 42 N-terminal" evidence="3">
    <location>
        <begin position="522"/>
        <end position="642"/>
    </location>
</feature>
<dbReference type="GO" id="GO:0004565">
    <property type="term" value="F:beta-galactosidase activity"/>
    <property type="evidence" value="ECO:0007669"/>
    <property type="project" value="UniProtKB-EC"/>
</dbReference>
<dbReference type="Gene3D" id="3.20.20.80">
    <property type="entry name" value="Glycosidases"/>
    <property type="match status" value="1"/>
</dbReference>
<dbReference type="EC" id="3.2.1.23" evidence="4"/>
<reference evidence="5" key="1">
    <citation type="journal article" date="2019" name="Int. J. Syst. Evol. Microbiol.">
        <title>The Global Catalogue of Microorganisms (GCM) 10K type strain sequencing project: providing services to taxonomists for standard genome sequencing and annotation.</title>
        <authorList>
            <consortium name="The Broad Institute Genomics Platform"/>
            <consortium name="The Broad Institute Genome Sequencing Center for Infectious Disease"/>
            <person name="Wu L."/>
            <person name="Ma J."/>
        </authorList>
    </citation>
    <scope>NUCLEOTIDE SEQUENCE [LARGE SCALE GENOMIC DNA]</scope>
    <source>
        <strain evidence="5">CCUG 57113</strain>
    </source>
</reference>
<dbReference type="InterPro" id="IPR017853">
    <property type="entry name" value="GH"/>
</dbReference>
<keyword evidence="1 4" id="KW-0378">Hydrolase</keyword>
<sequence>MSRTVIFYDDTFPYEGERPGDASIEALSAIGQVVDAELLSGKLRDAGCLISLHGKFFPKRAWTDILALLQRGGGLLHVGDEPFRVPVNQENGAWVAEKEQTAYHQSLQIHEMLHVDPAPIDHYRANEDLPLFIGKESLFSVQPTTGFVLHVTRSDDRPGEGGSSGPMDAHIAPLLIGVSKENREVAAPAVLIENTKGVFSGGRWIFVNLRTEKTFWENGGAEALGEWGAYCRRGVTEIWLKPNYAAYEPGERANLTLQVQALRTAEDRLPSEPGFWRFEIEVTKEAKGAAKAVWTGRTEMKASGELAFAKIQVPVGIEPGYYGVSCLATSDAGEVRRLRQGFWGIDSALLREGEWLRCDRDYFRKDGRPLPIVGMTYMGSDVARKFLFMPNAAVWDRDIAQMKKAGINLIRTGIWTAWRQVMYVDGHPYEEVLRAIDAFILTAKKHDIEVTFNFFAFTPEAWEGMNPYLDPRSVEAQKRFIASIVSRHAETKNVHWDLINEPSMFNPKELFAGPRTNGDPYEQRRFAEWLEKRHGSIGALQEHWHMTPPELPDFGHVRLPEAGDVNFGTTPILPKKGGAWLDYTLFTMDMHNKWARELTETIRSIQPSQLVTVGQDEGLAGQRPSPFFYAEAVDYTTNHTWWMMDQLVWDGIFAKSPDKPNLVQETGIMYVETPDGRAKRSEFELRNILERKYAYAFSTGGAGAVQWVWNANIYMNNVNESNIGALRADGTEKPEADVSYDFGSFMGEIRDLFEGRELEDVVVVYPFSNDFSTCKLAFDATSKLTRTLVYEMKAAFRAVGEYHLESLSAYKPKLIVVPSAHNFADAALQDLLSHIEEHGGTLLYTGPIGLNEYWAPSERLVGITGGRQLGNVLREELLELEGKRLPVSFGGHRIAQIGKEVVGGTNGGGAAQVHSYAIGKGKLIWSPLPLELNERTESLVELYEYALNEAGVRPELEWKQGGELPGVYGKKVSFSAGALFVFVSEYAADATVEVTDPSSGKTYEFELQRERSVLFAVDGQGELLSVYRPLEVSIDVK</sequence>
<name>A0ABW0LNT4_9BACL</name>
<dbReference type="Proteomes" id="UP001596105">
    <property type="component" value="Unassembled WGS sequence"/>
</dbReference>
<evidence type="ECO:0000256" key="1">
    <source>
        <dbReference type="ARBA" id="ARBA00022801"/>
    </source>
</evidence>
<dbReference type="Pfam" id="PF02449">
    <property type="entry name" value="Glyco_hydro_42"/>
    <property type="match status" value="1"/>
</dbReference>